<dbReference type="GO" id="GO:0051087">
    <property type="term" value="F:protein-folding chaperone binding"/>
    <property type="evidence" value="ECO:0007669"/>
    <property type="project" value="InterPro"/>
</dbReference>
<proteinExistence type="predicted"/>
<protein>
    <recommendedName>
        <fullName evidence="1">WW domain-containing protein</fullName>
    </recommendedName>
</protein>
<evidence type="ECO:0000313" key="2">
    <source>
        <dbReference type="EMBL" id="CAD9239011.1"/>
    </source>
</evidence>
<dbReference type="Gene3D" id="2.20.70.10">
    <property type="match status" value="1"/>
</dbReference>
<feature type="domain" description="WW" evidence="1">
    <location>
        <begin position="9"/>
        <end position="31"/>
    </location>
</feature>
<accession>A0A7S1TJU8</accession>
<sequence>MLDAEQAKWTTLKDEQGREYIFNEETRETRWLWATHTDPTSKREYRANALTGKTEWLAQDEAETDAKNAEVVCTAKDGRKYVYNSITRESRWLPTHGASSPGRAKLDPEEAAGFLGRAFRAFRAKLVLLKLRFLSGALNDTMEKLRVSDIDIQKLSEETDALFALSQIDSGSEQHQRLRAVHQRLLAASEAITQGTIAVDGVSSDGSDVVRARRKNVVKMLLSLGEQTDGLKARANQRLQEIPAPDGS</sequence>
<reference evidence="2" key="1">
    <citation type="submission" date="2021-01" db="EMBL/GenBank/DDBJ databases">
        <authorList>
            <person name="Corre E."/>
            <person name="Pelletier E."/>
            <person name="Niang G."/>
            <person name="Scheremetjew M."/>
            <person name="Finn R."/>
            <person name="Kale V."/>
            <person name="Holt S."/>
            <person name="Cochrane G."/>
            <person name="Meng A."/>
            <person name="Brown T."/>
            <person name="Cohen L."/>
        </authorList>
    </citation>
    <scope>NUCLEOTIDE SEQUENCE</scope>
    <source>
        <strain evidence="2">CCMP3124</strain>
    </source>
</reference>
<dbReference type="InterPro" id="IPR003103">
    <property type="entry name" value="BAG_domain"/>
</dbReference>
<dbReference type="InterPro" id="IPR001202">
    <property type="entry name" value="WW_dom"/>
</dbReference>
<dbReference type="PROSITE" id="PS50020">
    <property type="entry name" value="WW_DOMAIN_2"/>
    <property type="match status" value="1"/>
</dbReference>
<dbReference type="CDD" id="cd00201">
    <property type="entry name" value="WW"/>
    <property type="match status" value="2"/>
</dbReference>
<dbReference type="AlphaFoldDB" id="A0A7S1TJU8"/>
<dbReference type="SUPFAM" id="SSF63491">
    <property type="entry name" value="BAG domain"/>
    <property type="match status" value="1"/>
</dbReference>
<gene>
    <name evidence="2" type="ORF">EAUS1353_LOCUS741</name>
</gene>
<name>A0A7S1TJU8_9RHOD</name>
<dbReference type="InterPro" id="IPR036533">
    <property type="entry name" value="BAG_dom_sf"/>
</dbReference>
<organism evidence="2">
    <name type="scientific">Erythrolobus australicus</name>
    <dbReference type="NCBI Taxonomy" id="1077150"/>
    <lineage>
        <taxon>Eukaryota</taxon>
        <taxon>Rhodophyta</taxon>
        <taxon>Bangiophyceae</taxon>
        <taxon>Porphyridiales</taxon>
        <taxon>Porphyridiaceae</taxon>
        <taxon>Erythrolobus</taxon>
    </lineage>
</organism>
<dbReference type="EMBL" id="HBGI01001151">
    <property type="protein sequence ID" value="CAD9239011.1"/>
    <property type="molecule type" value="Transcribed_RNA"/>
</dbReference>
<dbReference type="Gene3D" id="1.20.58.120">
    <property type="entry name" value="BAG domain"/>
    <property type="match status" value="1"/>
</dbReference>
<evidence type="ECO:0000259" key="1">
    <source>
        <dbReference type="PROSITE" id="PS50020"/>
    </source>
</evidence>
<dbReference type="Pfam" id="PF02179">
    <property type="entry name" value="BAG"/>
    <property type="match status" value="1"/>
</dbReference>